<evidence type="ECO:0000259" key="10">
    <source>
        <dbReference type="PROSITE" id="PS50192"/>
    </source>
</evidence>
<dbReference type="Gene3D" id="1.20.5.110">
    <property type="match status" value="1"/>
</dbReference>
<dbReference type="SUPFAM" id="SSF58038">
    <property type="entry name" value="SNARE fusion complex"/>
    <property type="match status" value="1"/>
</dbReference>
<feature type="domain" description="T-SNARE coiled-coil homology" evidence="10">
    <location>
        <begin position="294"/>
        <end position="356"/>
    </location>
</feature>
<feature type="region of interest" description="Disordered" evidence="8">
    <location>
        <begin position="175"/>
        <end position="295"/>
    </location>
</feature>
<dbReference type="OrthoDB" id="421009at2759"/>
<dbReference type="PANTHER" id="PTHR19957:SF3">
    <property type="entry name" value="SYNTAXIN-5"/>
    <property type="match status" value="1"/>
</dbReference>
<evidence type="ECO:0000313" key="17">
    <source>
        <dbReference type="Proteomes" id="UP000324907"/>
    </source>
</evidence>
<comment type="subcellular location">
    <subcellularLocation>
        <location evidence="1">Membrane</location>
        <topology evidence="1">Single-pass type IV membrane protein</topology>
    </subcellularLocation>
</comment>
<accession>A0A5A8ELL0</accession>
<evidence type="ECO:0000256" key="5">
    <source>
        <dbReference type="ARBA" id="ARBA00022989"/>
    </source>
</evidence>
<feature type="compositionally biased region" description="Low complexity" evidence="8">
    <location>
        <begin position="181"/>
        <end position="207"/>
    </location>
</feature>
<dbReference type="InterPro" id="IPR000727">
    <property type="entry name" value="T_SNARE_dom"/>
</dbReference>
<keyword evidence="5 9" id="KW-1133">Transmembrane helix</keyword>
<dbReference type="EMBL" id="VLTL01000027">
    <property type="protein sequence ID" value="KAA0168699.1"/>
    <property type="molecule type" value="Genomic_DNA"/>
</dbReference>
<dbReference type="GO" id="GO:0000139">
    <property type="term" value="C:Golgi membrane"/>
    <property type="evidence" value="ECO:0007669"/>
    <property type="project" value="TreeGrafter"/>
</dbReference>
<dbReference type="PROSITE" id="PS00914">
    <property type="entry name" value="SYNTAXIN"/>
    <property type="match status" value="1"/>
</dbReference>
<dbReference type="InterPro" id="IPR006012">
    <property type="entry name" value="Syntaxin/epimorphin_CS"/>
</dbReference>
<evidence type="ECO:0000313" key="11">
    <source>
        <dbReference type="EMBL" id="KAA0152924.1"/>
    </source>
</evidence>
<dbReference type="EMBL" id="VLTM01000018">
    <property type="protein sequence ID" value="KAA0164272.1"/>
    <property type="molecule type" value="Genomic_DNA"/>
</dbReference>
<feature type="compositionally biased region" description="Low complexity" evidence="8">
    <location>
        <begin position="237"/>
        <end position="257"/>
    </location>
</feature>
<keyword evidence="6" id="KW-0175">Coiled coil</keyword>
<dbReference type="PANTHER" id="PTHR19957">
    <property type="entry name" value="SYNTAXIN"/>
    <property type="match status" value="1"/>
</dbReference>
<dbReference type="InterPro" id="IPR045242">
    <property type="entry name" value="Syntaxin"/>
</dbReference>
<dbReference type="GO" id="GO:0048278">
    <property type="term" value="P:vesicle docking"/>
    <property type="evidence" value="ECO:0007669"/>
    <property type="project" value="TreeGrafter"/>
</dbReference>
<evidence type="ECO:0000256" key="3">
    <source>
        <dbReference type="ARBA" id="ARBA00022448"/>
    </source>
</evidence>
<evidence type="ECO:0000256" key="7">
    <source>
        <dbReference type="ARBA" id="ARBA00023136"/>
    </source>
</evidence>
<dbReference type="Proteomes" id="UP000323011">
    <property type="component" value="Unassembled WGS sequence"/>
</dbReference>
<dbReference type="Proteomes" id="UP000324907">
    <property type="component" value="Unassembled WGS sequence"/>
</dbReference>
<dbReference type="GO" id="GO:0005484">
    <property type="term" value="F:SNAP receptor activity"/>
    <property type="evidence" value="ECO:0007669"/>
    <property type="project" value="InterPro"/>
</dbReference>
<proteinExistence type="inferred from homology"/>
<evidence type="ECO:0000313" key="15">
    <source>
        <dbReference type="Proteomes" id="UP000322899"/>
    </source>
</evidence>
<reference evidence="15 16" key="1">
    <citation type="submission" date="2019-07" db="EMBL/GenBank/DDBJ databases">
        <title>Genomes of Cafeteria roenbergensis.</title>
        <authorList>
            <person name="Fischer M.G."/>
            <person name="Hackl T."/>
            <person name="Roman M."/>
        </authorList>
    </citation>
    <scope>NUCLEOTIDE SEQUENCE [LARGE SCALE GENOMIC DNA]</scope>
    <source>
        <strain evidence="11 16">BVI</strain>
        <strain evidence="12 18">Cflag</strain>
        <strain evidence="14 15">E4-10P</strain>
        <strain evidence="13 17">RCC970-E3</strain>
    </source>
</reference>
<dbReference type="AlphaFoldDB" id="A0A5A8ELL0"/>
<dbReference type="GO" id="GO:0006906">
    <property type="term" value="P:vesicle fusion"/>
    <property type="evidence" value="ECO:0007669"/>
    <property type="project" value="TreeGrafter"/>
</dbReference>
<evidence type="ECO:0000313" key="12">
    <source>
        <dbReference type="EMBL" id="KAA0164272.1"/>
    </source>
</evidence>
<evidence type="ECO:0000256" key="4">
    <source>
        <dbReference type="ARBA" id="ARBA00022692"/>
    </source>
</evidence>
<evidence type="ECO:0000256" key="2">
    <source>
        <dbReference type="ARBA" id="ARBA00009063"/>
    </source>
</evidence>
<dbReference type="Proteomes" id="UP000325113">
    <property type="component" value="Unassembled WGS sequence"/>
</dbReference>
<organism evidence="14 15">
    <name type="scientific">Cafeteria roenbergensis</name>
    <name type="common">Marine flagellate</name>
    <dbReference type="NCBI Taxonomy" id="33653"/>
    <lineage>
        <taxon>Eukaryota</taxon>
        <taxon>Sar</taxon>
        <taxon>Stramenopiles</taxon>
        <taxon>Bigyra</taxon>
        <taxon>Opalozoa</taxon>
        <taxon>Bicosoecida</taxon>
        <taxon>Cafeteriaceae</taxon>
        <taxon>Cafeteria</taxon>
    </lineage>
</organism>
<evidence type="ECO:0000313" key="13">
    <source>
        <dbReference type="EMBL" id="KAA0168699.1"/>
    </source>
</evidence>
<comment type="similarity">
    <text evidence="2">Belongs to the syntaxin family.</text>
</comment>
<dbReference type="GO" id="GO:0031201">
    <property type="term" value="C:SNARE complex"/>
    <property type="evidence" value="ECO:0007669"/>
    <property type="project" value="TreeGrafter"/>
</dbReference>
<protein>
    <recommendedName>
        <fullName evidence="10">t-SNARE coiled-coil homology domain-containing protein</fullName>
    </recommendedName>
</protein>
<feature type="transmembrane region" description="Helical" evidence="9">
    <location>
        <begin position="366"/>
        <end position="385"/>
    </location>
</feature>
<dbReference type="PROSITE" id="PS50192">
    <property type="entry name" value="T_SNARE"/>
    <property type="match status" value="1"/>
</dbReference>
<name>A0A5A8ELL0_CAFRO</name>
<evidence type="ECO:0000313" key="14">
    <source>
        <dbReference type="EMBL" id="KAA0178244.1"/>
    </source>
</evidence>
<keyword evidence="4 9" id="KW-0812">Transmembrane</keyword>
<evidence type="ECO:0000256" key="1">
    <source>
        <dbReference type="ARBA" id="ARBA00004211"/>
    </source>
</evidence>
<evidence type="ECO:0000313" key="16">
    <source>
        <dbReference type="Proteomes" id="UP000323011"/>
    </source>
</evidence>
<keyword evidence="7 9" id="KW-0472">Membrane</keyword>
<evidence type="ECO:0000256" key="8">
    <source>
        <dbReference type="SAM" id="MobiDB-lite"/>
    </source>
</evidence>
<dbReference type="GO" id="GO:0006888">
    <property type="term" value="P:endoplasmic reticulum to Golgi vesicle-mediated transport"/>
    <property type="evidence" value="ECO:0007669"/>
    <property type="project" value="TreeGrafter"/>
</dbReference>
<dbReference type="EMBL" id="VLTO01000001">
    <property type="protein sequence ID" value="KAA0178244.1"/>
    <property type="molecule type" value="Genomic_DNA"/>
</dbReference>
<evidence type="ECO:0000256" key="9">
    <source>
        <dbReference type="SAM" id="Phobius"/>
    </source>
</evidence>
<feature type="compositionally biased region" description="Gly residues" evidence="8">
    <location>
        <begin position="258"/>
        <end position="268"/>
    </location>
</feature>
<gene>
    <name evidence="14" type="ORF">FNF27_00098</name>
    <name evidence="13" type="ORF">FNF28_02438</name>
    <name evidence="11" type="ORF">FNF29_03448</name>
    <name evidence="12" type="ORF">FNF31_02506</name>
</gene>
<dbReference type="SMART" id="SM00397">
    <property type="entry name" value="t_SNARE"/>
    <property type="match status" value="1"/>
</dbReference>
<keyword evidence="16" id="KW-1185">Reference proteome</keyword>
<dbReference type="GO" id="GO:0006886">
    <property type="term" value="P:intracellular protein transport"/>
    <property type="evidence" value="ECO:0007669"/>
    <property type="project" value="InterPro"/>
</dbReference>
<dbReference type="GO" id="GO:0000149">
    <property type="term" value="F:SNARE binding"/>
    <property type="evidence" value="ECO:0007669"/>
    <property type="project" value="TreeGrafter"/>
</dbReference>
<evidence type="ECO:0000313" key="18">
    <source>
        <dbReference type="Proteomes" id="UP000325113"/>
    </source>
</evidence>
<keyword evidence="3" id="KW-0813">Transport</keyword>
<dbReference type="Proteomes" id="UP000322899">
    <property type="component" value="Unassembled WGS sequence"/>
</dbReference>
<evidence type="ECO:0000256" key="6">
    <source>
        <dbReference type="ARBA" id="ARBA00023054"/>
    </source>
</evidence>
<dbReference type="EMBL" id="VLTN01000018">
    <property type="protein sequence ID" value="KAA0152924.1"/>
    <property type="molecule type" value="Genomic_DNA"/>
</dbReference>
<comment type="caution">
    <text evidence="14">The sequence shown here is derived from an EMBL/GenBank/DDBJ whole genome shotgun (WGS) entry which is preliminary data.</text>
</comment>
<sequence>MDSGDALHSAVQRHRARYAKGAAPKGFSVPRSEDHARLEAVFREIGVKLSHCQALTRKMQSAAKQRSLFADRGAEINLQSATVKRTLAEAEAELNAVSAASAQSFGRGSAPHRHWEAVCRVFAEAMVQVATAQKSALRARLVTVQERAALASRPGGSIVTGSWVAPAGIEKAAAQLRARPTRTGSPSSGPGSRAGTPTSAAAAAADAPVSNPFLSGVAPGSQAAGQGVRHRGGAHSGAGAAARGSSPLVAAGARAGSSGRGFGGGEGLTPGSARGRRGGGRSLFSQQQQSAAVHRRAVTRQRDAEAVERAVVEVGQVVQQMAHLVESQGEAVERIDSHISESKEDLWAAQQELSQLLGIVSRNRPILIAMLIVTAVVLVTMMLLGS</sequence>